<reference evidence="1 2" key="1">
    <citation type="submission" date="2016-10" db="EMBL/GenBank/DDBJ databases">
        <authorList>
            <person name="de Groot N.N."/>
        </authorList>
    </citation>
    <scope>NUCLEOTIDE SEQUENCE [LARGE SCALE GENOMIC DNA]</scope>
    <source>
        <strain evidence="1 2">F</strain>
    </source>
</reference>
<gene>
    <name evidence="1" type="ORF">SAMN02910262_01553</name>
</gene>
<dbReference type="SUPFAM" id="SSF52467">
    <property type="entry name" value="DHS-like NAD/FAD-binding domain"/>
    <property type="match status" value="1"/>
</dbReference>
<evidence type="ECO:0000313" key="1">
    <source>
        <dbReference type="EMBL" id="SFR78891.1"/>
    </source>
</evidence>
<dbReference type="AlphaFoldDB" id="A0A1I6JIY5"/>
<dbReference type="EMBL" id="FOZC01000008">
    <property type="protein sequence ID" value="SFR78891.1"/>
    <property type="molecule type" value="Genomic_DNA"/>
</dbReference>
<dbReference type="Proteomes" id="UP000214760">
    <property type="component" value="Unassembled WGS sequence"/>
</dbReference>
<dbReference type="InterPro" id="IPR029035">
    <property type="entry name" value="DHS-like_NAD/FAD-binding_dom"/>
</dbReference>
<organism evidence="1 2">
    <name type="scientific">[Clostridium] aminophilum</name>
    <dbReference type="NCBI Taxonomy" id="1526"/>
    <lineage>
        <taxon>Bacteria</taxon>
        <taxon>Bacillati</taxon>
        <taxon>Bacillota</taxon>
        <taxon>Clostridia</taxon>
        <taxon>Lachnospirales</taxon>
        <taxon>Lachnospiraceae</taxon>
    </lineage>
</organism>
<proteinExistence type="predicted"/>
<name>A0A1I6JIY5_9FIRM</name>
<accession>A0A1I6JIY5</accession>
<sequence>MWNELTNAICTKLGIKLQEDYSYEECLKIPQMYYSSLEKNQKNEYFKTVEDAINNKALLPNAVHREMLALDPISFITTNYDELLEEAAGKYCLTYKPIACDKDVPSISGDRYILKMHGDFKHKNFVLKEEDYLNYSEKFKLIETLLKSIFATNTVVFIGYRLNDYNIKLILNWAKELLKSDFREPIFFYTDDEELSPLELKYHESKGVAVLEWGKIDKNKAQFPDRYLTFFDAIKKIDVFDYNGKNDNEAFKTLYYMLKPLDELKALRYTDIAKRLSKNNLIVEGNGSIRIWDNNVLFSRFIEIDKLQKNEKEALSKETYKMYKTIKSVLAKACIYWIYDNKSVHTINHDEIPFADPYCIMFDYKWMNNYVKKQYKTIDKKYTQAFYLYKLGRYNESLASFLEISRRAFDEKNYLLFYFAKANCFKLRKIVENSNSLFEQYNPSEIEDDLPIEKQVENLFNRLPFEFRKNYESLKDIHGQILLYKYAYEAFEAAHKVDEVIETNTIEYGTTSGYRAINRVNDYVNFLLANGLVADVFTEYKTSVKRIMESILHKYSVQDKQEILVNNILPNREEKIVLDEIDFNCLVECFEDKELVRLLKKNSIFLLEFKNIKVIENAVKNLLDYFMVVKTSGVFNEYVHIQSKLKNALVLLRYINLSQEFVDYICTFIMTNEFRDILIIDKVLFLDSQIYNRKMYSDKTIKSIENALLNYFDIHKKALDEGTDTNVAPSTNVNISYCNLANYLKLDDKDYVSRGLSERVNKIIEDEQYQLFSVSYFKHITKKQQKNLREAIEKRLEKQFDIRLLMLFLEYKPKINKTIKNQLLTFLRIEKENDDKESTQKGVRAYPAKRKYENIIQAGYWCFLNIIDTTGLEEFLGVADEFDFYYQYEKFDYKKFDVRWLFDMHDVELRKMAENGEVSRNIRQCIIESIRTNNYSKLDNDKLKDILVKYFC</sequence>
<dbReference type="Pfam" id="PF13289">
    <property type="entry name" value="SIR2_2"/>
    <property type="match status" value="1"/>
</dbReference>
<evidence type="ECO:0000313" key="2">
    <source>
        <dbReference type="Proteomes" id="UP000214760"/>
    </source>
</evidence>
<protein>
    <submittedName>
        <fullName evidence="1">SIR2-like domain-containing protein</fullName>
    </submittedName>
</protein>